<dbReference type="Gene3D" id="3.40.50.300">
    <property type="entry name" value="P-loop containing nucleotide triphosphate hydrolases"/>
    <property type="match status" value="1"/>
</dbReference>
<dbReference type="PANTHER" id="PTHR42781:SF4">
    <property type="entry name" value="SPERMIDINE_PUTRESCINE IMPORT ATP-BINDING PROTEIN POTA"/>
    <property type="match status" value="1"/>
</dbReference>
<feature type="domain" description="ABC transporter" evidence="5">
    <location>
        <begin position="4"/>
        <end position="234"/>
    </location>
</feature>
<organism evidence="6 7">
    <name type="scientific">Anaerovirgula multivorans</name>
    <dbReference type="NCBI Taxonomy" id="312168"/>
    <lineage>
        <taxon>Bacteria</taxon>
        <taxon>Bacillati</taxon>
        <taxon>Bacillota</taxon>
        <taxon>Clostridia</taxon>
        <taxon>Peptostreptococcales</taxon>
        <taxon>Natronincolaceae</taxon>
        <taxon>Anaerovirgula</taxon>
    </lineage>
</organism>
<dbReference type="AlphaFoldDB" id="A0A239HR17"/>
<dbReference type="InterPro" id="IPR008995">
    <property type="entry name" value="Mo/tungstate-bd_C_term_dom"/>
</dbReference>
<dbReference type="InterPro" id="IPR003593">
    <property type="entry name" value="AAA+_ATPase"/>
</dbReference>
<gene>
    <name evidence="6" type="ORF">SAMN05446037_102335</name>
</gene>
<dbReference type="PROSITE" id="PS50893">
    <property type="entry name" value="ABC_TRANSPORTER_2"/>
    <property type="match status" value="1"/>
</dbReference>
<accession>A0A239HR17</accession>
<sequence>MPQIQLKKIHKSFQDKRILNDMNLSIEEGEMISLLGPSGCGKTTTLKIIAGLVEPDQGDILINNQSVLNIPVEKRGAVIVFQDYLLFPHLTVEGNIEFGLKMAKVDKKIRKEKVKEMLSLMELDGQQYKYPNELSGGQRQRVALARALAVEPKVLLLDEPFSNLDLRLRETMREFVCSVQRKLKITTILVTHDKDEALMTSDKIAIMLEGEIKQYGTPLELYKKPISEEVANFFGETNYIIGKVEDGIFKSPLGNFRTTLQNTVKLKAMIRPEEIEVVSVYQETNTKGIITRSRYAGDRMYYMISLKGMEIKSISIAKEIFDVGEEVSLRIDSKNMVFYEV</sequence>
<evidence type="ECO:0000313" key="7">
    <source>
        <dbReference type="Proteomes" id="UP000198304"/>
    </source>
</evidence>
<dbReference type="Pfam" id="PF08402">
    <property type="entry name" value="TOBE_2"/>
    <property type="match status" value="1"/>
</dbReference>
<dbReference type="SMART" id="SM00382">
    <property type="entry name" value="AAA"/>
    <property type="match status" value="1"/>
</dbReference>
<evidence type="ECO:0000256" key="1">
    <source>
        <dbReference type="ARBA" id="ARBA00022448"/>
    </source>
</evidence>
<dbReference type="GO" id="GO:0043190">
    <property type="term" value="C:ATP-binding cassette (ABC) transporter complex"/>
    <property type="evidence" value="ECO:0007669"/>
    <property type="project" value="InterPro"/>
</dbReference>
<keyword evidence="2" id="KW-0547">Nucleotide-binding</keyword>
<dbReference type="InterPro" id="IPR050093">
    <property type="entry name" value="ABC_SmlMolc_Importer"/>
</dbReference>
<dbReference type="SUPFAM" id="SSF52540">
    <property type="entry name" value="P-loop containing nucleoside triphosphate hydrolases"/>
    <property type="match status" value="1"/>
</dbReference>
<dbReference type="InterPro" id="IPR017871">
    <property type="entry name" value="ABC_transporter-like_CS"/>
</dbReference>
<keyword evidence="3" id="KW-0067">ATP-binding</keyword>
<keyword evidence="7" id="KW-1185">Reference proteome</keyword>
<dbReference type="InterPro" id="IPR013611">
    <property type="entry name" value="Transp-assoc_OB_typ2"/>
</dbReference>
<dbReference type="InterPro" id="IPR027417">
    <property type="entry name" value="P-loop_NTPase"/>
</dbReference>
<dbReference type="PROSITE" id="PS00211">
    <property type="entry name" value="ABC_TRANSPORTER_1"/>
    <property type="match status" value="1"/>
</dbReference>
<proteinExistence type="predicted"/>
<evidence type="ECO:0000256" key="4">
    <source>
        <dbReference type="ARBA" id="ARBA00066388"/>
    </source>
</evidence>
<dbReference type="PANTHER" id="PTHR42781">
    <property type="entry name" value="SPERMIDINE/PUTRESCINE IMPORT ATP-BINDING PROTEIN POTA"/>
    <property type="match status" value="1"/>
</dbReference>
<evidence type="ECO:0000313" key="6">
    <source>
        <dbReference type="EMBL" id="SNS83625.1"/>
    </source>
</evidence>
<evidence type="ECO:0000259" key="5">
    <source>
        <dbReference type="PROSITE" id="PS50893"/>
    </source>
</evidence>
<dbReference type="GO" id="GO:0015418">
    <property type="term" value="F:ABC-type quaternary ammonium compound transporting activity"/>
    <property type="evidence" value="ECO:0007669"/>
    <property type="project" value="UniProtKB-EC"/>
</dbReference>
<evidence type="ECO:0000256" key="2">
    <source>
        <dbReference type="ARBA" id="ARBA00022741"/>
    </source>
</evidence>
<dbReference type="EC" id="7.6.2.9" evidence="4"/>
<dbReference type="GO" id="GO:0005524">
    <property type="term" value="F:ATP binding"/>
    <property type="evidence" value="ECO:0007669"/>
    <property type="project" value="UniProtKB-KW"/>
</dbReference>
<dbReference type="Pfam" id="PF00005">
    <property type="entry name" value="ABC_tran"/>
    <property type="match status" value="1"/>
</dbReference>
<dbReference type="GO" id="GO:0016887">
    <property type="term" value="F:ATP hydrolysis activity"/>
    <property type="evidence" value="ECO:0007669"/>
    <property type="project" value="InterPro"/>
</dbReference>
<name>A0A239HR17_9FIRM</name>
<dbReference type="OrthoDB" id="9802264at2"/>
<dbReference type="InterPro" id="IPR003439">
    <property type="entry name" value="ABC_transporter-like_ATP-bd"/>
</dbReference>
<dbReference type="EMBL" id="FZOJ01000023">
    <property type="protein sequence ID" value="SNS83625.1"/>
    <property type="molecule type" value="Genomic_DNA"/>
</dbReference>
<dbReference type="RefSeq" id="WP_089284308.1">
    <property type="nucleotide sequence ID" value="NZ_FZOJ01000023.1"/>
</dbReference>
<keyword evidence="1" id="KW-0813">Transport</keyword>
<dbReference type="FunFam" id="3.40.50.300:FF:000425">
    <property type="entry name" value="Probable ABC transporter, ATP-binding subunit"/>
    <property type="match status" value="1"/>
</dbReference>
<evidence type="ECO:0000256" key="3">
    <source>
        <dbReference type="ARBA" id="ARBA00022840"/>
    </source>
</evidence>
<dbReference type="SUPFAM" id="SSF50331">
    <property type="entry name" value="MOP-like"/>
    <property type="match status" value="1"/>
</dbReference>
<protein>
    <recommendedName>
        <fullName evidence="4">ABC-type quaternary amine transporter</fullName>
        <ecNumber evidence="4">7.6.2.9</ecNumber>
    </recommendedName>
</protein>
<reference evidence="6 7" key="1">
    <citation type="submission" date="2017-06" db="EMBL/GenBank/DDBJ databases">
        <authorList>
            <person name="Kim H.J."/>
            <person name="Triplett B.A."/>
        </authorList>
    </citation>
    <scope>NUCLEOTIDE SEQUENCE [LARGE SCALE GENOMIC DNA]</scope>
    <source>
        <strain evidence="6 7">SCA</strain>
    </source>
</reference>
<dbReference type="Proteomes" id="UP000198304">
    <property type="component" value="Unassembled WGS sequence"/>
</dbReference>